<dbReference type="AlphaFoldDB" id="A0A4Q2RRF2"/>
<name>A0A4Q2RRF2_9ACTN</name>
<keyword evidence="4" id="KW-1185">Reference proteome</keyword>
<feature type="signal peptide" evidence="2">
    <location>
        <begin position="1"/>
        <end position="23"/>
    </location>
</feature>
<dbReference type="Proteomes" id="UP000291838">
    <property type="component" value="Unassembled WGS sequence"/>
</dbReference>
<comment type="caution">
    <text evidence="3">The sequence shown here is derived from an EMBL/GenBank/DDBJ whole genome shotgun (WGS) entry which is preliminary data.</text>
</comment>
<evidence type="ECO:0000313" key="3">
    <source>
        <dbReference type="EMBL" id="RYB91288.1"/>
    </source>
</evidence>
<sequence length="313" mass="33737">MRQRSAALLVVPLLAVGCTSTPAADAPPTEPSVVTPTREPTGDPTDARVSLGDLERSGPPRLAYVRDLVLHGTDGRLLRIRLGLRGQWGVTSLVADGDGYIATDDRWFEGTIGMHRLDGEGQAVASWTSTGPALAGPRGAAAWVSLVAPESGESGPTLLHAGGREQDIGPLISPVLAAHDGRTLTFTALQDGGRSYVRRGFTTDLVDPPERVPVPSTRTYASDGEHWWELRRWRLVIGGPDGEVAIRSRPFVQALGRPAWEDDSHLLVTVTHRRRQAIGRIDLDGTLSLASDWSPFDNAGFAFVTDHFPQIVR</sequence>
<evidence type="ECO:0000256" key="2">
    <source>
        <dbReference type="SAM" id="SignalP"/>
    </source>
</evidence>
<accession>A0A4Q2RRF2</accession>
<dbReference type="EMBL" id="SDWS01000003">
    <property type="protein sequence ID" value="RYB91288.1"/>
    <property type="molecule type" value="Genomic_DNA"/>
</dbReference>
<reference evidence="3 4" key="1">
    <citation type="submission" date="2019-01" db="EMBL/GenBank/DDBJ databases">
        <title>Novel species of Nocardioides.</title>
        <authorList>
            <person name="Liu Q."/>
            <person name="Xin Y.-H."/>
        </authorList>
    </citation>
    <scope>NUCLEOTIDE SEQUENCE [LARGE SCALE GENOMIC DNA]</scope>
    <source>
        <strain evidence="3 4">HLT3-15</strain>
    </source>
</reference>
<dbReference type="PROSITE" id="PS51257">
    <property type="entry name" value="PROKAR_LIPOPROTEIN"/>
    <property type="match status" value="1"/>
</dbReference>
<dbReference type="OrthoDB" id="3787722at2"/>
<proteinExistence type="predicted"/>
<organism evidence="3 4">
    <name type="scientific">Nocardioides glacieisoli</name>
    <dbReference type="NCBI Taxonomy" id="1168730"/>
    <lineage>
        <taxon>Bacteria</taxon>
        <taxon>Bacillati</taxon>
        <taxon>Actinomycetota</taxon>
        <taxon>Actinomycetes</taxon>
        <taxon>Propionibacteriales</taxon>
        <taxon>Nocardioidaceae</taxon>
        <taxon>Nocardioides</taxon>
    </lineage>
</organism>
<gene>
    <name evidence="3" type="ORF">EUA06_08120</name>
</gene>
<keyword evidence="2" id="KW-0732">Signal</keyword>
<evidence type="ECO:0000256" key="1">
    <source>
        <dbReference type="SAM" id="MobiDB-lite"/>
    </source>
</evidence>
<feature type="chain" id="PRO_5020825386" evidence="2">
    <location>
        <begin position="24"/>
        <end position="313"/>
    </location>
</feature>
<feature type="region of interest" description="Disordered" evidence="1">
    <location>
        <begin position="20"/>
        <end position="53"/>
    </location>
</feature>
<evidence type="ECO:0000313" key="4">
    <source>
        <dbReference type="Proteomes" id="UP000291838"/>
    </source>
</evidence>
<protein>
    <submittedName>
        <fullName evidence="3">Uncharacterized protein</fullName>
    </submittedName>
</protein>